<protein>
    <recommendedName>
        <fullName evidence="3">Sigma-70 family RNA polymerase sigma factor</fullName>
    </recommendedName>
</protein>
<keyword evidence="2" id="KW-1185">Reference proteome</keyword>
<dbReference type="EMBL" id="QGGB01000002">
    <property type="protein sequence ID" value="PWN07764.1"/>
    <property type="molecule type" value="Genomic_DNA"/>
</dbReference>
<reference evidence="1 2" key="1">
    <citation type="submission" date="2018-05" db="EMBL/GenBank/DDBJ databases">
        <title>Rhodohalobacter halophilus gen. nov., sp. nov., a moderately halophilic member of the family Balneolaceae.</title>
        <authorList>
            <person name="Liu Z.-W."/>
        </authorList>
    </citation>
    <scope>NUCLEOTIDE SEQUENCE [LARGE SCALE GENOMIC DNA]</scope>
    <source>
        <strain evidence="1 2">8A47</strain>
    </source>
</reference>
<dbReference type="Proteomes" id="UP000245533">
    <property type="component" value="Unassembled WGS sequence"/>
</dbReference>
<evidence type="ECO:0000313" key="1">
    <source>
        <dbReference type="EMBL" id="PWN07764.1"/>
    </source>
</evidence>
<dbReference type="AlphaFoldDB" id="A0A316TYD7"/>
<dbReference type="GO" id="GO:0003700">
    <property type="term" value="F:DNA-binding transcription factor activity"/>
    <property type="evidence" value="ECO:0007669"/>
    <property type="project" value="InterPro"/>
</dbReference>
<proteinExistence type="predicted"/>
<dbReference type="GO" id="GO:0006352">
    <property type="term" value="P:DNA-templated transcription initiation"/>
    <property type="evidence" value="ECO:0007669"/>
    <property type="project" value="InterPro"/>
</dbReference>
<sequence>MKSLAENHTNLIFPGRSYKPDKKDMDYSELVRAVQEGDEATANRMCSEALPILKKYLIANLNASPEDAEDAVQKMFEYVIQKIRRGEIKNPGGILSYMLTGSRHAYLKAMRDTELEEFDELISEPVSGPDQIQNLINQEQIDILKRCMEQLDGPYRSMCEFILRNPSADSEDLAEHFDITINNAWIRKHRVIKRLSECAKNYL</sequence>
<dbReference type="InterPro" id="IPR013325">
    <property type="entry name" value="RNA_pol_sigma_r2"/>
</dbReference>
<evidence type="ECO:0000313" key="2">
    <source>
        <dbReference type="Proteomes" id="UP000245533"/>
    </source>
</evidence>
<comment type="caution">
    <text evidence="1">The sequence shown here is derived from an EMBL/GenBank/DDBJ whole genome shotgun (WGS) entry which is preliminary data.</text>
</comment>
<organism evidence="1 2">
    <name type="scientific">Rhodohalobacter mucosus</name>
    <dbReference type="NCBI Taxonomy" id="2079485"/>
    <lineage>
        <taxon>Bacteria</taxon>
        <taxon>Pseudomonadati</taxon>
        <taxon>Balneolota</taxon>
        <taxon>Balneolia</taxon>
        <taxon>Balneolales</taxon>
        <taxon>Balneolaceae</taxon>
        <taxon>Rhodohalobacter</taxon>
    </lineage>
</organism>
<gene>
    <name evidence="1" type="ORF">DDZ15_01745</name>
</gene>
<name>A0A316TYD7_9BACT</name>
<dbReference type="Gene3D" id="1.10.1740.10">
    <property type="match status" value="1"/>
</dbReference>
<dbReference type="SUPFAM" id="SSF88946">
    <property type="entry name" value="Sigma2 domain of RNA polymerase sigma factors"/>
    <property type="match status" value="1"/>
</dbReference>
<evidence type="ECO:0008006" key="3">
    <source>
        <dbReference type="Google" id="ProtNLM"/>
    </source>
</evidence>
<accession>A0A316TYD7</accession>